<evidence type="ECO:0000313" key="2">
    <source>
        <dbReference type="Proteomes" id="UP000217076"/>
    </source>
</evidence>
<dbReference type="AlphaFoldDB" id="A0A1G8ANL4"/>
<organism evidence="1 2">
    <name type="scientific">Roseospirillum parvum</name>
    <dbReference type="NCBI Taxonomy" id="83401"/>
    <lineage>
        <taxon>Bacteria</taxon>
        <taxon>Pseudomonadati</taxon>
        <taxon>Pseudomonadota</taxon>
        <taxon>Alphaproteobacteria</taxon>
        <taxon>Rhodospirillales</taxon>
        <taxon>Rhodospirillaceae</taxon>
        <taxon>Roseospirillum</taxon>
    </lineage>
</organism>
<dbReference type="EMBL" id="FNCV01000005">
    <property type="protein sequence ID" value="SDH22548.1"/>
    <property type="molecule type" value="Genomic_DNA"/>
</dbReference>
<dbReference type="RefSeq" id="WP_092618528.1">
    <property type="nucleotide sequence ID" value="NZ_FNCV01000005.1"/>
</dbReference>
<gene>
    <name evidence="1" type="ORF">SAMN05421742_10556</name>
</gene>
<keyword evidence="2" id="KW-1185">Reference proteome</keyword>
<dbReference type="Proteomes" id="UP000217076">
    <property type="component" value="Unassembled WGS sequence"/>
</dbReference>
<dbReference type="STRING" id="83401.SAMN05421742_10556"/>
<name>A0A1G8ANL4_9PROT</name>
<proteinExistence type="predicted"/>
<evidence type="ECO:0000313" key="1">
    <source>
        <dbReference type="EMBL" id="SDH22548.1"/>
    </source>
</evidence>
<reference evidence="2" key="1">
    <citation type="submission" date="2016-10" db="EMBL/GenBank/DDBJ databases">
        <authorList>
            <person name="Varghese N."/>
            <person name="Submissions S."/>
        </authorList>
    </citation>
    <scope>NUCLEOTIDE SEQUENCE [LARGE SCALE GENOMIC DNA]</scope>
    <source>
        <strain evidence="2">930I</strain>
    </source>
</reference>
<protein>
    <submittedName>
        <fullName evidence="1">Uncharacterized protein</fullName>
    </submittedName>
</protein>
<accession>A0A1G8ANL4</accession>
<sequence>MSRPRHPGKPSHPAELGRLWRARRQAARRLAEGDRAALLAAAVDLIQARAAAAPLLARVAARLERRRSGRGATRAYARAGGLPAAAFKGDPR</sequence>